<protein>
    <submittedName>
        <fullName evidence="15">Probable LRR receptor-like serine/threonine-protein kinase At4g36180</fullName>
    </submittedName>
</protein>
<organism evidence="14 15">
    <name type="scientific">Punica granatum</name>
    <name type="common">Pomegranate</name>
    <dbReference type="NCBI Taxonomy" id="22663"/>
    <lineage>
        <taxon>Eukaryota</taxon>
        <taxon>Viridiplantae</taxon>
        <taxon>Streptophyta</taxon>
        <taxon>Embryophyta</taxon>
        <taxon>Tracheophyta</taxon>
        <taxon>Spermatophyta</taxon>
        <taxon>Magnoliopsida</taxon>
        <taxon>eudicotyledons</taxon>
        <taxon>Gunneridae</taxon>
        <taxon>Pentapetalae</taxon>
        <taxon>rosids</taxon>
        <taxon>malvids</taxon>
        <taxon>Myrtales</taxon>
        <taxon>Lythraceae</taxon>
        <taxon>Punica</taxon>
    </lineage>
</organism>
<proteinExistence type="inferred from homology"/>
<dbReference type="AlphaFoldDB" id="A0A6P8EGB0"/>
<evidence type="ECO:0000256" key="1">
    <source>
        <dbReference type="ARBA" id="ARBA00004251"/>
    </source>
</evidence>
<comment type="subcellular location">
    <subcellularLocation>
        <location evidence="1">Cell membrane</location>
        <topology evidence="1">Single-pass type I membrane protein</topology>
    </subcellularLocation>
</comment>
<dbReference type="Gene3D" id="3.80.10.10">
    <property type="entry name" value="Ribonuclease Inhibitor"/>
    <property type="match status" value="3"/>
</dbReference>
<dbReference type="GO" id="GO:0005886">
    <property type="term" value="C:plasma membrane"/>
    <property type="evidence" value="ECO:0007669"/>
    <property type="project" value="UniProtKB-SubCell"/>
</dbReference>
<keyword evidence="3" id="KW-1003">Cell membrane</keyword>
<dbReference type="Proteomes" id="UP000515151">
    <property type="component" value="Chromosome 7"/>
</dbReference>
<sequence>MAPISHLIQGQHLGREVPTAAHGTGSGVTMQQMRSLEELSFADNKLGGTIPPCLGNLSKISYLSISFNRMQGSLPRSLANCTRLKFLSLFSNGITDSFPNWLRTVPLRTLQLGDNNFHGLIGPDAVALDPSSRCPDHRDKLFHRQLASQLARSSPKPLHSCFKLEQVTWSSKNWRVSSTLSHAAHIDLSDNNFRGAFPTQYITNFKGMIGGEQEAGQPVYLSNDEQVFYATSVMWKGVMLELQKIRKALAVIDLSRNHFKGKIPGVIGDLKLLIGLNFSQNNLTGAIPIHHASFPETTMAYEDDGEKNIQAKWYKDSAPSMKMRQSNKWSVNCNKWDEYKSLQILTTSPVQNNLTGAIPYSFGNLTNLEWIDLSLNNLSGEIPGSLADLTSLAYLNLSVNRLMGPIPKGKQFNTFKGDSFGGNPGLCGFPLPRECREDANKPAPSTRAEEEKIRRREVGSNGRQYQWVMDAGLHSDFQHISCFISATPLWLMR</sequence>
<evidence type="ECO:0000256" key="5">
    <source>
        <dbReference type="ARBA" id="ARBA00022614"/>
    </source>
</evidence>
<evidence type="ECO:0000256" key="9">
    <source>
        <dbReference type="ARBA" id="ARBA00022989"/>
    </source>
</evidence>
<dbReference type="InterPro" id="IPR032675">
    <property type="entry name" value="LRR_dom_sf"/>
</dbReference>
<dbReference type="Pfam" id="PF00560">
    <property type="entry name" value="LRR_1"/>
    <property type="match status" value="2"/>
</dbReference>
<evidence type="ECO:0000256" key="4">
    <source>
        <dbReference type="ARBA" id="ARBA00022553"/>
    </source>
</evidence>
<comment type="similarity">
    <text evidence="2">Belongs to the RLP family.</text>
</comment>
<evidence type="ECO:0000256" key="12">
    <source>
        <dbReference type="ARBA" id="ARBA00023180"/>
    </source>
</evidence>
<dbReference type="PANTHER" id="PTHR27004:SF411">
    <property type="entry name" value="OS11G0173550 PROTEIN"/>
    <property type="match status" value="1"/>
</dbReference>
<dbReference type="SUPFAM" id="SSF52047">
    <property type="entry name" value="RNI-like"/>
    <property type="match status" value="1"/>
</dbReference>
<keyword evidence="6" id="KW-0812">Transmembrane</keyword>
<dbReference type="InterPro" id="IPR001611">
    <property type="entry name" value="Leu-rich_rpt"/>
</dbReference>
<evidence type="ECO:0000256" key="3">
    <source>
        <dbReference type="ARBA" id="ARBA00022475"/>
    </source>
</evidence>
<keyword evidence="4" id="KW-0597">Phosphoprotein</keyword>
<dbReference type="PANTHER" id="PTHR27004">
    <property type="entry name" value="RECEPTOR-LIKE PROTEIN 12 ISOFORM X1"/>
    <property type="match status" value="1"/>
</dbReference>
<keyword evidence="14" id="KW-1185">Reference proteome</keyword>
<feature type="region of interest" description="Disordered" evidence="13">
    <location>
        <begin position="438"/>
        <end position="457"/>
    </location>
</feature>
<gene>
    <name evidence="15" type="primary">LOC116213598</name>
</gene>
<evidence type="ECO:0000313" key="14">
    <source>
        <dbReference type="Proteomes" id="UP000515151"/>
    </source>
</evidence>
<dbReference type="OrthoDB" id="442066at2759"/>
<keyword evidence="9" id="KW-1133">Transmembrane helix</keyword>
<reference evidence="14" key="1">
    <citation type="journal article" date="2020" name="Plant Biotechnol. J.">
        <title>The pomegranate (Punica granatum L.) draft genome dissects genetic divergence between soft- and hard-seeded cultivars.</title>
        <authorList>
            <person name="Luo X."/>
            <person name="Li H."/>
            <person name="Wu Z."/>
            <person name="Yao W."/>
            <person name="Zhao P."/>
            <person name="Cao D."/>
            <person name="Yu H."/>
            <person name="Li K."/>
            <person name="Poudel K."/>
            <person name="Zhao D."/>
            <person name="Zhang F."/>
            <person name="Xia X."/>
            <person name="Chen L."/>
            <person name="Wang Q."/>
            <person name="Jing D."/>
            <person name="Cao S."/>
        </authorList>
    </citation>
    <scope>NUCLEOTIDE SEQUENCE [LARGE SCALE GENOMIC DNA]</scope>
    <source>
        <strain evidence="14">cv. Tunisia</strain>
    </source>
</reference>
<evidence type="ECO:0000256" key="2">
    <source>
        <dbReference type="ARBA" id="ARBA00009592"/>
    </source>
</evidence>
<dbReference type="RefSeq" id="XP_031404471.1">
    <property type="nucleotide sequence ID" value="XM_031548611.1"/>
</dbReference>
<evidence type="ECO:0000313" key="15">
    <source>
        <dbReference type="RefSeq" id="XP_031404471.1"/>
    </source>
</evidence>
<keyword evidence="11" id="KW-0675">Receptor</keyword>
<keyword evidence="7" id="KW-0732">Signal</keyword>
<name>A0A6P8EGB0_PUNGR</name>
<evidence type="ECO:0000256" key="7">
    <source>
        <dbReference type="ARBA" id="ARBA00022729"/>
    </source>
</evidence>
<accession>A0A6P8EGB0</accession>
<evidence type="ECO:0000256" key="11">
    <source>
        <dbReference type="ARBA" id="ARBA00023170"/>
    </source>
</evidence>
<dbReference type="FunFam" id="3.80.10.10:FF:000722">
    <property type="entry name" value="Leucine-rich repeat receptor-like protein kinase"/>
    <property type="match status" value="1"/>
</dbReference>
<keyword evidence="8" id="KW-0677">Repeat</keyword>
<keyword evidence="5" id="KW-0433">Leucine-rich repeat</keyword>
<dbReference type="FunFam" id="3.80.10.10:FF:000041">
    <property type="entry name" value="LRR receptor-like serine/threonine-protein kinase ERECTA"/>
    <property type="match status" value="1"/>
</dbReference>
<keyword evidence="10" id="KW-0472">Membrane</keyword>
<evidence type="ECO:0000256" key="10">
    <source>
        <dbReference type="ARBA" id="ARBA00023136"/>
    </source>
</evidence>
<evidence type="ECO:0000256" key="8">
    <source>
        <dbReference type="ARBA" id="ARBA00022737"/>
    </source>
</evidence>
<dbReference type="GeneID" id="116213598"/>
<dbReference type="Pfam" id="PF13855">
    <property type="entry name" value="LRR_8"/>
    <property type="match status" value="1"/>
</dbReference>
<keyword evidence="12" id="KW-0325">Glycoprotein</keyword>
<feature type="compositionally biased region" description="Basic and acidic residues" evidence="13">
    <location>
        <begin position="447"/>
        <end position="457"/>
    </location>
</feature>
<evidence type="ECO:0000256" key="13">
    <source>
        <dbReference type="SAM" id="MobiDB-lite"/>
    </source>
</evidence>
<reference evidence="15" key="2">
    <citation type="submission" date="2025-08" db="UniProtKB">
        <authorList>
            <consortium name="RefSeq"/>
        </authorList>
    </citation>
    <scope>IDENTIFICATION</scope>
    <source>
        <tissue evidence="15">Leaf</tissue>
    </source>
</reference>
<evidence type="ECO:0000256" key="6">
    <source>
        <dbReference type="ARBA" id="ARBA00022692"/>
    </source>
</evidence>